<name>A0ABX9ZEJ6_9BACL</name>
<dbReference type="RefSeq" id="WP_125903594.1">
    <property type="nucleotide sequence ID" value="NZ_RWGW01000006.1"/>
</dbReference>
<evidence type="ECO:0000313" key="4">
    <source>
        <dbReference type="Proteomes" id="UP000272481"/>
    </source>
</evidence>
<evidence type="ECO:0000256" key="1">
    <source>
        <dbReference type="SAM" id="MobiDB-lite"/>
    </source>
</evidence>
<sequence length="175" mass="18859">MKQSFIYGAAALSLFLAACSNETGTASQESGSHEEMSPETAETGNQTRLPNGDLQETTASAAMLPSFLDDKPKDMRMIYQAAGSASDILEWIPCYCGCGESAGHNSNLNCFVSEVREDGAIVWDDHGTRCPVCLEIAVESINMAQDGKSLKEIRNHIDETYNEGFAEPTPTPMPA</sequence>
<feature type="signal peptide" evidence="2">
    <location>
        <begin position="1"/>
        <end position="20"/>
    </location>
</feature>
<protein>
    <recommendedName>
        <fullName evidence="5">Lipoprotein</fullName>
    </recommendedName>
</protein>
<gene>
    <name evidence="3" type="ORF">EJA12_04335</name>
</gene>
<comment type="caution">
    <text evidence="3">The sequence shown here is derived from an EMBL/GenBank/DDBJ whole genome shotgun (WGS) entry which is preliminary data.</text>
</comment>
<proteinExistence type="predicted"/>
<evidence type="ECO:0000313" key="3">
    <source>
        <dbReference type="EMBL" id="RSK34910.1"/>
    </source>
</evidence>
<organism evidence="3 4">
    <name type="scientific">Bhargavaea beijingensis</name>
    <dbReference type="NCBI Taxonomy" id="426756"/>
    <lineage>
        <taxon>Bacteria</taxon>
        <taxon>Bacillati</taxon>
        <taxon>Bacillota</taxon>
        <taxon>Bacilli</taxon>
        <taxon>Bacillales</taxon>
        <taxon>Caryophanaceae</taxon>
        <taxon>Bhargavaea</taxon>
    </lineage>
</organism>
<keyword evidence="4" id="KW-1185">Reference proteome</keyword>
<accession>A0ABX9ZEJ6</accession>
<evidence type="ECO:0000256" key="2">
    <source>
        <dbReference type="SAM" id="SignalP"/>
    </source>
</evidence>
<feature type="region of interest" description="Disordered" evidence="1">
    <location>
        <begin position="25"/>
        <end position="52"/>
    </location>
</feature>
<dbReference type="PROSITE" id="PS51257">
    <property type="entry name" value="PROKAR_LIPOPROTEIN"/>
    <property type="match status" value="1"/>
</dbReference>
<reference evidence="3 4" key="1">
    <citation type="submission" date="2018-12" db="EMBL/GenBank/DDBJ databases">
        <title>Comparitive functional genomics of dry heat resistant strains isolated from the viking spacecraft.</title>
        <authorList>
            <person name="Seuylemezian A."/>
            <person name="Vaishampayan P."/>
        </authorList>
    </citation>
    <scope>NUCLEOTIDE SEQUENCE [LARGE SCALE GENOMIC DNA]</scope>
    <source>
        <strain evidence="3 4">M6-11</strain>
    </source>
</reference>
<dbReference type="Proteomes" id="UP000272481">
    <property type="component" value="Unassembled WGS sequence"/>
</dbReference>
<keyword evidence="2" id="KW-0732">Signal</keyword>
<feature type="compositionally biased region" description="Polar residues" evidence="1">
    <location>
        <begin position="40"/>
        <end position="52"/>
    </location>
</feature>
<feature type="chain" id="PRO_5045345077" description="Lipoprotein" evidence="2">
    <location>
        <begin position="21"/>
        <end position="175"/>
    </location>
</feature>
<evidence type="ECO:0008006" key="5">
    <source>
        <dbReference type="Google" id="ProtNLM"/>
    </source>
</evidence>
<dbReference type="InterPro" id="IPR025673">
    <property type="entry name" value="PCYCGC"/>
</dbReference>
<dbReference type="EMBL" id="RWGW01000006">
    <property type="protein sequence ID" value="RSK34910.1"/>
    <property type="molecule type" value="Genomic_DNA"/>
</dbReference>
<dbReference type="Pfam" id="PF13798">
    <property type="entry name" value="PCYCGC"/>
    <property type="match status" value="1"/>
</dbReference>